<name>A0A3P8PY92_ASTCA</name>
<sequence>PSALPKQLCFLSHPSSCFSFSFMILDIPRYLFTIRSGQVDPMAADFCHFKQCFVLCWSSVVDVLEALQKLLREFAVPLAKVGGERLVELSHVWDSGWSKAPSAMPVLSVLENWEEVSELISHPGQRYKGEGGIEAAAIHIQSSWRRYLARTAYLCHCRRKWAAGTIAISWLMHAQLCRVRKALQARRFSQLENSRSRAQHLAANWKRIQSFKRTIIHIPSLGYSQRKRLNLRGFDILQNIQMSRLCDIRDENVEVIYICPQHLGNDILDYYTSLLKCDGATDGADTRTARASSSVRRYIILTPEAVDYFPTHNMCLSTLLKYSPQTLKHIRNLIQGKHAYIVGGIAHVDDLAVADELGLPILGPEPAIAQHYSTKSGGRRIFVGAEVDVPPGQGDIYSLNQLHETLAELMTQNTDVQRWLFKIDSEDGSHGTAYCDTCHLSCYKWALQEYHRYGPELWNPKCIQVKIYLDEIPEWLTHYAQPAKTSCYPNWACFLKTFLRQGGVVEAYPPSNSVTCLTVDLLLEPGGEVTMFSCGDQLHGGCKLEAIGSIVPQSSVHPETLHSICTRVGRACLQRRIVGYVSVDLVSFLDHNTMEKKVWAVDLDITYSNQLAMTQMLLMMTGGTLNCRTGCLEAPMPISEKCCEHQITKQGTVFAFFDSSKRSSIGMITVSEDLQRALATFARHLSVIHQEISIPKSQGETNFMEVIKEIEDILQMTQNKLQREAKPAS</sequence>
<dbReference type="PROSITE" id="PS50096">
    <property type="entry name" value="IQ"/>
    <property type="match status" value="1"/>
</dbReference>
<feature type="domain" description="IQCH-like ATP-grasp" evidence="1">
    <location>
        <begin position="366"/>
        <end position="628"/>
    </location>
</feature>
<dbReference type="Ensembl" id="ENSACLT00000022500.2">
    <property type="protein sequence ID" value="ENSACLP00000021988.2"/>
    <property type="gene ID" value="ENSACLG00000014950.2"/>
</dbReference>
<dbReference type="Pfam" id="PF00612">
    <property type="entry name" value="IQ"/>
    <property type="match status" value="1"/>
</dbReference>
<dbReference type="InterPro" id="IPR038752">
    <property type="entry name" value="IQCH"/>
</dbReference>
<reference evidence="2 3" key="1">
    <citation type="submission" date="2018-05" db="EMBL/GenBank/DDBJ databases">
        <authorList>
            <person name="Datahose"/>
        </authorList>
    </citation>
    <scope>NUCLEOTIDE SEQUENCE</scope>
</reference>
<dbReference type="InterPro" id="IPR056855">
    <property type="entry name" value="ATP-grasp_IQCH"/>
</dbReference>
<dbReference type="AlphaFoldDB" id="A0A3P8PY92"/>
<reference evidence="2" key="4">
    <citation type="submission" date="2025-09" db="UniProtKB">
        <authorList>
            <consortium name="Ensembl"/>
        </authorList>
    </citation>
    <scope>IDENTIFICATION</scope>
</reference>
<proteinExistence type="predicted"/>
<dbReference type="GeneTree" id="ENSGT00390000008908"/>
<dbReference type="Bgee" id="ENSACLG00000014950">
    <property type="expression patterns" value="Expressed in testis and 2 other cell types or tissues"/>
</dbReference>
<keyword evidence="3" id="KW-1185">Reference proteome</keyword>
<dbReference type="Proteomes" id="UP000265100">
    <property type="component" value="Chromosome 7"/>
</dbReference>
<dbReference type="SMART" id="SM00015">
    <property type="entry name" value="IQ"/>
    <property type="match status" value="1"/>
</dbReference>
<organism evidence="2 3">
    <name type="scientific">Astatotilapia calliptera</name>
    <name type="common">Eastern happy</name>
    <name type="synonym">Chromis callipterus</name>
    <dbReference type="NCBI Taxonomy" id="8154"/>
    <lineage>
        <taxon>Eukaryota</taxon>
        <taxon>Metazoa</taxon>
        <taxon>Chordata</taxon>
        <taxon>Craniata</taxon>
        <taxon>Vertebrata</taxon>
        <taxon>Euteleostomi</taxon>
        <taxon>Actinopterygii</taxon>
        <taxon>Neopterygii</taxon>
        <taxon>Teleostei</taxon>
        <taxon>Neoteleostei</taxon>
        <taxon>Acanthomorphata</taxon>
        <taxon>Ovalentaria</taxon>
        <taxon>Cichlomorphae</taxon>
        <taxon>Cichliformes</taxon>
        <taxon>Cichlidae</taxon>
        <taxon>African cichlids</taxon>
        <taxon>Pseudocrenilabrinae</taxon>
        <taxon>Haplochromini</taxon>
        <taxon>Astatotilapia</taxon>
    </lineage>
</organism>
<dbReference type="PANTHER" id="PTHR14465">
    <property type="entry name" value="IQ DOMAIN-CONTAINING PROTEIN H"/>
    <property type="match status" value="1"/>
</dbReference>
<dbReference type="OMA" id="MHEFIIR"/>
<evidence type="ECO:0000313" key="2">
    <source>
        <dbReference type="Ensembl" id="ENSACLP00000021988.2"/>
    </source>
</evidence>
<dbReference type="PANTHER" id="PTHR14465:SF0">
    <property type="entry name" value="IQ DOMAIN-CONTAINING PROTEIN H"/>
    <property type="match status" value="1"/>
</dbReference>
<accession>A0A3P8PY92</accession>
<protein>
    <submittedName>
        <fullName evidence="2">IQ motif containing H</fullName>
    </submittedName>
</protein>
<evidence type="ECO:0000259" key="1">
    <source>
        <dbReference type="Pfam" id="PF24923"/>
    </source>
</evidence>
<dbReference type="STRING" id="8154.ENSACLP00000021988"/>
<dbReference type="Pfam" id="PF24923">
    <property type="entry name" value="ATP-grasp_IQCH"/>
    <property type="match status" value="1"/>
</dbReference>
<reference evidence="3" key="2">
    <citation type="submission" date="2023-03" db="EMBL/GenBank/DDBJ databases">
        <authorList>
            <consortium name="Wellcome Sanger Institute Data Sharing"/>
        </authorList>
    </citation>
    <scope>NUCLEOTIDE SEQUENCE [LARGE SCALE GENOMIC DNA]</scope>
</reference>
<dbReference type="InterPro" id="IPR000048">
    <property type="entry name" value="IQ_motif_EF-hand-BS"/>
</dbReference>
<evidence type="ECO:0000313" key="3">
    <source>
        <dbReference type="Proteomes" id="UP000265100"/>
    </source>
</evidence>
<reference evidence="2" key="3">
    <citation type="submission" date="2025-08" db="UniProtKB">
        <authorList>
            <consortium name="Ensembl"/>
        </authorList>
    </citation>
    <scope>IDENTIFICATION</scope>
</reference>